<dbReference type="Proteomes" id="UP000188268">
    <property type="component" value="Unassembled WGS sequence"/>
</dbReference>
<keyword evidence="2" id="KW-1185">Reference proteome</keyword>
<sequence>MGRTSSSILPYGRREVQDNSFACRSETIAEQKIESTVQGVKSRVENCRDSITCCRGGTIESCFRTDEDNRFKPVAAPQDIFSSFPLV</sequence>
<dbReference type="Gramene" id="OMO59012">
    <property type="protein sequence ID" value="OMO59012"/>
    <property type="gene ID" value="CCACVL1_25161"/>
</dbReference>
<evidence type="ECO:0000313" key="1">
    <source>
        <dbReference type="EMBL" id="OMO59012.1"/>
    </source>
</evidence>
<proteinExistence type="predicted"/>
<protein>
    <submittedName>
        <fullName evidence="1">Uncharacterized protein</fullName>
    </submittedName>
</protein>
<organism evidence="1 2">
    <name type="scientific">Corchorus capsularis</name>
    <name type="common">Jute</name>
    <dbReference type="NCBI Taxonomy" id="210143"/>
    <lineage>
        <taxon>Eukaryota</taxon>
        <taxon>Viridiplantae</taxon>
        <taxon>Streptophyta</taxon>
        <taxon>Embryophyta</taxon>
        <taxon>Tracheophyta</taxon>
        <taxon>Spermatophyta</taxon>
        <taxon>Magnoliopsida</taxon>
        <taxon>eudicotyledons</taxon>
        <taxon>Gunneridae</taxon>
        <taxon>Pentapetalae</taxon>
        <taxon>rosids</taxon>
        <taxon>malvids</taxon>
        <taxon>Malvales</taxon>
        <taxon>Malvaceae</taxon>
        <taxon>Grewioideae</taxon>
        <taxon>Apeibeae</taxon>
        <taxon>Corchorus</taxon>
    </lineage>
</organism>
<reference evidence="1 2" key="1">
    <citation type="submission" date="2013-09" db="EMBL/GenBank/DDBJ databases">
        <title>Corchorus capsularis genome sequencing.</title>
        <authorList>
            <person name="Alam M."/>
            <person name="Haque M.S."/>
            <person name="Islam M.S."/>
            <person name="Emdad E.M."/>
            <person name="Islam M.M."/>
            <person name="Ahmed B."/>
            <person name="Halim A."/>
            <person name="Hossen Q.M.M."/>
            <person name="Hossain M.Z."/>
            <person name="Ahmed R."/>
            <person name="Khan M.M."/>
            <person name="Islam R."/>
            <person name="Rashid M.M."/>
            <person name="Khan S.A."/>
            <person name="Rahman M.S."/>
            <person name="Alam M."/>
        </authorList>
    </citation>
    <scope>NUCLEOTIDE SEQUENCE [LARGE SCALE GENOMIC DNA]</scope>
    <source>
        <strain evidence="2">cv. CVL-1</strain>
        <tissue evidence="1">Whole seedling</tissue>
    </source>
</reference>
<accession>A0A1R3GLS0</accession>
<name>A0A1R3GLS0_COCAP</name>
<evidence type="ECO:0000313" key="2">
    <source>
        <dbReference type="Proteomes" id="UP000188268"/>
    </source>
</evidence>
<gene>
    <name evidence="1" type="ORF">CCACVL1_25161</name>
</gene>
<dbReference type="EMBL" id="AWWV01014048">
    <property type="protein sequence ID" value="OMO59012.1"/>
    <property type="molecule type" value="Genomic_DNA"/>
</dbReference>
<dbReference type="AlphaFoldDB" id="A0A1R3GLS0"/>
<comment type="caution">
    <text evidence="1">The sequence shown here is derived from an EMBL/GenBank/DDBJ whole genome shotgun (WGS) entry which is preliminary data.</text>
</comment>